<dbReference type="EMBL" id="JARAWC010000018">
    <property type="protein sequence ID" value="MDX2962964.1"/>
    <property type="molecule type" value="Genomic_DNA"/>
</dbReference>
<dbReference type="SMART" id="SM00829">
    <property type="entry name" value="PKS_ER"/>
    <property type="match status" value="1"/>
</dbReference>
<feature type="domain" description="Carrier" evidence="11">
    <location>
        <begin position="1620"/>
        <end position="1695"/>
    </location>
</feature>
<dbReference type="InterPro" id="IPR016036">
    <property type="entry name" value="Malonyl_transacylase_ACP-bd"/>
</dbReference>
<keyword evidence="4" id="KW-0597">Phosphoprotein</keyword>
<dbReference type="Pfam" id="PF14765">
    <property type="entry name" value="PS-DH"/>
    <property type="match status" value="2"/>
</dbReference>
<dbReference type="SUPFAM" id="SSF52151">
    <property type="entry name" value="FabD/lysophospholipase-like"/>
    <property type="match status" value="2"/>
</dbReference>
<dbReference type="InterPro" id="IPR009081">
    <property type="entry name" value="PP-bd_ACP"/>
</dbReference>
<keyword evidence="3" id="KW-0596">Phosphopantetheine</keyword>
<dbReference type="InterPro" id="IPR001227">
    <property type="entry name" value="Ac_transferase_dom_sf"/>
</dbReference>
<keyword evidence="16" id="KW-1185">Reference proteome</keyword>
<dbReference type="GO" id="GO:0033068">
    <property type="term" value="P:macrolide biosynthetic process"/>
    <property type="evidence" value="ECO:0007669"/>
    <property type="project" value="UniProtKB-ARBA"/>
</dbReference>
<feature type="region of interest" description="N-terminal hotdog fold" evidence="9">
    <location>
        <begin position="919"/>
        <end position="1038"/>
    </location>
</feature>
<dbReference type="Proteomes" id="UP001272987">
    <property type="component" value="Unassembled WGS sequence"/>
</dbReference>
<evidence type="ECO:0000256" key="9">
    <source>
        <dbReference type="PROSITE-ProRule" id="PRU01363"/>
    </source>
</evidence>
<dbReference type="GO" id="GO:0006633">
    <property type="term" value="P:fatty acid biosynthetic process"/>
    <property type="evidence" value="ECO:0007669"/>
    <property type="project" value="InterPro"/>
</dbReference>
<evidence type="ECO:0000256" key="2">
    <source>
        <dbReference type="ARBA" id="ARBA00004792"/>
    </source>
</evidence>
<evidence type="ECO:0000256" key="8">
    <source>
        <dbReference type="ARBA" id="ARBA00023315"/>
    </source>
</evidence>
<dbReference type="InterPro" id="IPR049551">
    <property type="entry name" value="PKS_DH_C"/>
</dbReference>
<comment type="caution">
    <text evidence="14">The sequence shown here is derived from an EMBL/GenBank/DDBJ whole genome shotgun (WGS) entry which is preliminary data.</text>
</comment>
<gene>
    <name evidence="14" type="ORF">PV399_25070</name>
    <name evidence="15" type="ORF">PV666_26805</name>
</gene>
<sequence>MVSEEKLVDYLKRVSADLHTTRQRLREAEERAQEPIAVVEMACRYPGGIRTPEALWDLVATGRHALGPFPENRGWDLAALFHPDPDHPGTTYAREGGFVHDADLFDPEFFGISPREAQALDPQQRLLLECAWEALERAGLDPRSLHGSRTGVYAGAALPGFGTPHLDAEAEGHLVTGSAPSVLSGRLAYTFGFEGPAVTIDTACSSSLVAVHLAAHALRQRECDLALAGGVTVMTTPYVFTEFSRQRGLAADGRCKPFADAADGTAFSEGAGLLVLERLTDARRAGHPILAVIRGSAVNQDGASNGLTAPNGLAQQRVIRAALAGARLSPAEIDAVEAHGTGTRLGDPIEADALLATYGQERHDEKPLWLGSVKSNLGHTQGAAGAAGLIKMVLGLRHETLPATLHVNSPTAQADWASGDVRLLTEAVPWPRGERTRRAGVSSFGISGTNAHVILEEAPPEEPADEPVRRDPGGRPDLPWLLSARTVPALRAHAGALAPHLDDPTAAVAATLSHRTLFEHRAVVLGTDREERAQALAALAEGRPHPALVRPPGAARTGTTAFLFTGQGSQRPGMGQELYAAFPAFAEALDDVCAHLDPALKRTLFAPPDSAEAAALNETGTTQTALFALETALYRLVTSFGVTPSHLTGHSVGEIAAAHAAGVLDLPDACTLVAARGRLMQALPPGGAMLAVQATETDVLPLLTDRLALAAVNGPTSVVISGDATQAATLEHTLRARGLRTKRLNVSHAFHSPLLDPMLDEFRAVVRELTFHPPTLPIVSNLTGALADAQTLADPEYWVRHVRRPVRFFDGVRALDAQKVVRYLELGPDPVLTTMVRDCLPSTEPVVTTALRTGHDETRTLLSALATLHTDGQPVDFTPLVPPGTDHPHLPTYPFQRRRYWRSAPHTPTSAVDLDDTGHPLLPVAVQQADGGLLFAGRLSPRTHPWLADHTIGGAVPFPGTAFLELALSAARFTQCDTIDDLTLETPLLLDDNGTVSLQLTLAAPDSTGRRTLAVHARTDDEWHRHATGTLTASTDTHPPTPTTWPPTDATPVDVDALYTRLDEQGYAYGPAFRAVRAAWRHGDDLYADVHLTEPADGFTLHPVLLDAALHAVDTLYPHDDRQVRLPFSFTGVRQYTTGATTLRAHLTALADDRLRLDLTDTDGAPVATIDTLRLRRIATGHWRTSIPLHHLEWQQLPFSFSGEASEAESDFVFAAFPAGDDPAQARTHAHQALRLVSDWLATDTEARLVVVTEGAVTARPDDPPPDLATAPLWGLVRAAQAEQPGRILLLDTDQDPASRAAQSAALAAATARNETQLALRDGTALVPRLAAVGQSEATAPELDPERAVLITGGTGGLGQTVARHLAAAHGARHLLLAGRRGPDAEGVAELRDDLAELGVEVEAVACDVTDPEALAELVGSRALTAVVHLAGIVDDSLVTAMTPDQLDAVLTPKADAAWQLHRLTQDMDLAAFVLFSSAGSVLGAAGQANYATANAFLDALAEHRRAEGLAATSIAWGLWESAAGGMAARLDDTDRARIRRTGVAALTDEQALGLFDAALTAARPAVLASRFDRAVLRDDMMSPVLRGLVRTPRPAPVTREEETTWAAHVAALPDTDRERALTELVREQVAIVLAHPTPGAIELDRAFHELGFDSLTSLELRNRLSTATGIRLPATLVFDHPTAKALVNHLRAQLPGAGAGAAKAIEATTVRAATDDDPIAIVGMACRYPGGVTSPEDLWRLVRDGGDAIGPFPENRGWNTAELFDPDPDQVGHSYTREGGFLYDAGEFDAEFFGISPREALAMDPQQRLLLETAWHAFEDAGIDPATLRGTSCGVITGIMYDDYGSRFLARKPEGFEGRIMTGSTPSVASGRVAYTFGLEGPAITVDTACSSSSVAIHLAAQALRQGECELALAGGVTVMATPNTFVEFSRQRGLAPDGRCKPFSAAADGTGWGEGAGLVVLERLSDARRRGHKVLALLRGSAVNQDGASNGLTAPNGPSQERVIRAALAGAGQRAADVDAVEAHGTGTVLGDPIEAGALLAVYGQGRAVERPLWLGSVKSNIGHTQAAAGVAGVIKMVMALRHEVLPVSLHAEVPSGHVEWDGGGVRLLSEAVGWPRGERVRRAGVSSFGISGTNAHLILEEAPGGEEGASVEEPEVVPWVVSARSSGALEEQVRRVRELEASAVEVGWSLVATRSVFEHRAVIVDGDVVSGVAGDIGPGPVLVFPGQGSQWVGMGAQLLDESPVFADRIAECEQALAPHVDWSLTEVLRGGRELDRVDVVQPVLWAVMVSLAAIWEGYGVVPAAVIGHSQGEIAAACVAGALSLQDAARIVAVRSDALRQLQGRGDMASIGTGPDEVRALIGDHRPGVSVAVVNSASSTVISGPPAEVAAVVSEAEARGLRARLIDVGYASHNAQIDELREELTRRLSDVRPSAVSDVAFYSTVTAGRIDTTALDTEYWVTNLREQVRFAETIAALQADGYRLFIEASPHPVLVLPMEETIDTGTVVPTLRRDHGGTKQLTLAAAQAFTAGADINWHRWFPTPPHTIDLPTYPFQHHHYWLAPPTTPTDATDLGMTPLDHPHLTATTELPASDAYLLTGRLTHETSPWLAEHVVAATPLVPGSALIEWLLRAADEAGCPTLDEVTLTAPLPFPDSGTTQLQITVGAADDEGRREVRVYARRDTAWVCHATGVASPEPPVPAAELAPEWPPVDADPVDVEDFYPRAAQTGYTYGPAFQGLRKLWRHGPDLFAEITLPEQAGPHDGFGIHPALLDAALHPLMLLDPPGNGRLWLPFAWTGVTLSATGATSVRVRLTPRGETVGVTITDSTGAPVLTTDALTLRAVAPGQLAAGVEGLYAVEWTPLTAPHDEGEETLVLAVDGEELPSVAKVLAEVQEFLDSSEESRLTVVTRGAVAVDGGDVDPSAAAVWGLVRSAQTEHPGRLALLDTDGGELPRLPGGEPQLALRDGALYVPRLTPVTPPDDLLPPPDTSAWRLTTTGPATLDALAMTEAPEALAPLAPGQVRISVQAAGVNFRDVLIALGMYPDEGTFGGSEGAGRVTEVGPGVAHLKAGDRVMGLFEGAFGTLVVADARMIVPVPEGMSLREAAAVPVVFLTAWYGLVELGGLGAGESLLVHAGTGGVGMAAVQIARHLGAEVYATASPAKHAVLAELGIDEAHRASSRDLGFAEKFRGRVDLVLNSLAGEFTDASLRLLAGRGRMVDMGKTDKRDAGRVAAEYGGVPYRAFDLVPDAGPVRIGEMLAELGELFASGALTPLPVRSWPVGRAREAFRFMSQAQHTGKLVLDIPPALDPDGTVLITGGTGVLGTAVAEHLVREWGVRRLVLASRSGGGEGVVEGLDADVSFAAVDVTDADAVAELVACIEGLTGVVHAAGVLDDAVVTAQTPESLAKVWAVKAAGARHLHEATRDLGLDLFVVFSSAAATLGSPGQANYAAANAYCDALMQHRRAEGLPGLSIGWGLWRTASGMTGHLNDTDLARMKRTGFTPLTTEHGLALLDAARAQERPHVIAVDLDVRAVAAPPPPLLRALATKAVTARRTAATGTAAVDGFADRLAALPPAGRHRLLLDLVRSHAAGVLGHADHDAIRPDTSFKELGFDSLTAVELRNRLAAATGLKLPAALVFDHPESSALAGHLLERLDGTPAPPKDPVGPLLGELGRIESSLTTLALDDEARGRITRRLTTLLTKLNGAPDLEALDTVSDDEMFELIDREL</sequence>
<dbReference type="InterPro" id="IPR016035">
    <property type="entry name" value="Acyl_Trfase/lysoPLipase"/>
</dbReference>
<dbReference type="Pfam" id="PF22953">
    <property type="entry name" value="SpnB_Rossmann"/>
    <property type="match status" value="2"/>
</dbReference>
<dbReference type="Pfam" id="PF16197">
    <property type="entry name" value="KAsynt_C_assoc"/>
    <property type="match status" value="2"/>
</dbReference>
<evidence type="ECO:0000256" key="1">
    <source>
        <dbReference type="ARBA" id="ARBA00001957"/>
    </source>
</evidence>
<dbReference type="CDD" id="cd05195">
    <property type="entry name" value="enoyl_red"/>
    <property type="match status" value="1"/>
</dbReference>
<dbReference type="PROSITE" id="PS52004">
    <property type="entry name" value="KS3_2"/>
    <property type="match status" value="2"/>
</dbReference>
<dbReference type="FunFam" id="3.40.47.10:FF:000019">
    <property type="entry name" value="Polyketide synthase type I"/>
    <property type="match status" value="2"/>
</dbReference>
<dbReference type="Gene3D" id="1.10.1200.10">
    <property type="entry name" value="ACP-like"/>
    <property type="match status" value="2"/>
</dbReference>
<accession>A0AAP6BE08</accession>
<comment type="pathway">
    <text evidence="2">Antibiotic biosynthesis.</text>
</comment>
<feature type="domain" description="Carrier" evidence="11">
    <location>
        <begin position="3584"/>
        <end position="3659"/>
    </location>
</feature>
<feature type="domain" description="PKS/mFAS DH" evidence="13">
    <location>
        <begin position="919"/>
        <end position="1184"/>
    </location>
</feature>
<feature type="domain" description="Ketosynthase family 3 (KS3)" evidence="12">
    <location>
        <begin position="1717"/>
        <end position="2144"/>
    </location>
</feature>
<dbReference type="SUPFAM" id="SSF50129">
    <property type="entry name" value="GroES-like"/>
    <property type="match status" value="1"/>
</dbReference>
<dbReference type="CDD" id="cd00833">
    <property type="entry name" value="PKS"/>
    <property type="match status" value="2"/>
</dbReference>
<feature type="active site" description="Proton acceptor; for dehydratase activity" evidence="9">
    <location>
        <position position="2615"/>
    </location>
</feature>
<dbReference type="InterPro" id="IPR036736">
    <property type="entry name" value="ACP-like_sf"/>
</dbReference>
<evidence type="ECO:0000256" key="6">
    <source>
        <dbReference type="ARBA" id="ARBA00023194"/>
    </source>
</evidence>
<feature type="active site" description="Proton donor; for dehydratase activity" evidence="9">
    <location>
        <position position="1107"/>
    </location>
</feature>
<evidence type="ECO:0000256" key="3">
    <source>
        <dbReference type="ARBA" id="ARBA00022450"/>
    </source>
</evidence>
<dbReference type="GO" id="GO:0016491">
    <property type="term" value="F:oxidoreductase activity"/>
    <property type="evidence" value="ECO:0007669"/>
    <property type="project" value="InterPro"/>
</dbReference>
<dbReference type="Pfam" id="PF08659">
    <property type="entry name" value="KR"/>
    <property type="match status" value="2"/>
</dbReference>
<dbReference type="PROSITE" id="PS52019">
    <property type="entry name" value="PKS_MFAS_DH"/>
    <property type="match status" value="2"/>
</dbReference>
<dbReference type="Pfam" id="PF08240">
    <property type="entry name" value="ADH_N"/>
    <property type="match status" value="1"/>
</dbReference>
<feature type="region of interest" description="N-terminal hotdog fold" evidence="9">
    <location>
        <begin position="2583"/>
        <end position="2703"/>
    </location>
</feature>
<dbReference type="Pfam" id="PF08990">
    <property type="entry name" value="Docking"/>
    <property type="match status" value="1"/>
</dbReference>
<dbReference type="Proteomes" id="UP001282288">
    <property type="component" value="Unassembled WGS sequence"/>
</dbReference>
<evidence type="ECO:0000256" key="4">
    <source>
        <dbReference type="ARBA" id="ARBA00022553"/>
    </source>
</evidence>
<dbReference type="Gene3D" id="3.40.47.10">
    <property type="match status" value="2"/>
</dbReference>
<dbReference type="InterPro" id="IPR049900">
    <property type="entry name" value="PKS_mFAS_DH"/>
</dbReference>
<dbReference type="InterPro" id="IPR057326">
    <property type="entry name" value="KR_dom"/>
</dbReference>
<dbReference type="InterPro" id="IPR018201">
    <property type="entry name" value="Ketoacyl_synth_AS"/>
</dbReference>
<dbReference type="InterPro" id="IPR014030">
    <property type="entry name" value="Ketoacyl_synth_N"/>
</dbReference>
<dbReference type="PANTHER" id="PTHR43775">
    <property type="entry name" value="FATTY ACID SYNTHASE"/>
    <property type="match status" value="1"/>
</dbReference>
<dbReference type="InterPro" id="IPR014031">
    <property type="entry name" value="Ketoacyl_synth_C"/>
</dbReference>
<dbReference type="FunFam" id="1.10.1200.10:FF:000007">
    <property type="entry name" value="Probable polyketide synthase pks17"/>
    <property type="match status" value="2"/>
</dbReference>
<dbReference type="InterPro" id="IPR006162">
    <property type="entry name" value="Ppantetheine_attach_site"/>
</dbReference>
<dbReference type="CDD" id="cd08956">
    <property type="entry name" value="KR_3_FAS_SDR_x"/>
    <property type="match status" value="2"/>
</dbReference>
<organism evidence="14 17">
    <name type="scientific">Streptomyces acidiscabies</name>
    <dbReference type="NCBI Taxonomy" id="42234"/>
    <lineage>
        <taxon>Bacteria</taxon>
        <taxon>Bacillati</taxon>
        <taxon>Actinomycetota</taxon>
        <taxon>Actinomycetes</taxon>
        <taxon>Kitasatosporales</taxon>
        <taxon>Streptomycetaceae</taxon>
        <taxon>Streptomyces</taxon>
    </lineage>
</organism>
<dbReference type="SMART" id="SM00825">
    <property type="entry name" value="PKS_KS"/>
    <property type="match status" value="2"/>
</dbReference>
<dbReference type="InterPro" id="IPR014043">
    <property type="entry name" value="Acyl_transferase_dom"/>
</dbReference>
<evidence type="ECO:0000256" key="10">
    <source>
        <dbReference type="SAM" id="MobiDB-lite"/>
    </source>
</evidence>
<keyword evidence="7" id="KW-0511">Multifunctional enzyme</keyword>
<dbReference type="InterPro" id="IPR055123">
    <property type="entry name" value="SpnB-like_Rossmann"/>
</dbReference>
<proteinExistence type="predicted"/>
<dbReference type="SMART" id="SM01294">
    <property type="entry name" value="PKS_PP_betabranch"/>
    <property type="match status" value="2"/>
</dbReference>
<dbReference type="InterPro" id="IPR011032">
    <property type="entry name" value="GroES-like_sf"/>
</dbReference>
<dbReference type="Gene3D" id="3.90.180.10">
    <property type="entry name" value="Medium-chain alcohol dehydrogenases, catalytic domain"/>
    <property type="match status" value="1"/>
</dbReference>
<name>A0AAP6BE08_9ACTN</name>
<dbReference type="InterPro" id="IPR049552">
    <property type="entry name" value="PKS_DH_N"/>
</dbReference>
<evidence type="ECO:0000313" key="15">
    <source>
        <dbReference type="EMBL" id="MDX3021475.1"/>
    </source>
</evidence>
<evidence type="ECO:0000313" key="16">
    <source>
        <dbReference type="Proteomes" id="UP001272987"/>
    </source>
</evidence>
<evidence type="ECO:0000259" key="11">
    <source>
        <dbReference type="PROSITE" id="PS50075"/>
    </source>
</evidence>
<evidence type="ECO:0000259" key="12">
    <source>
        <dbReference type="PROSITE" id="PS52004"/>
    </source>
</evidence>
<dbReference type="Pfam" id="PF00109">
    <property type="entry name" value="ketoacyl-synt"/>
    <property type="match status" value="2"/>
</dbReference>
<dbReference type="InterPro" id="IPR020806">
    <property type="entry name" value="PKS_PP-bd"/>
</dbReference>
<evidence type="ECO:0000256" key="5">
    <source>
        <dbReference type="ARBA" id="ARBA00022679"/>
    </source>
</evidence>
<evidence type="ECO:0000256" key="7">
    <source>
        <dbReference type="ARBA" id="ARBA00023268"/>
    </source>
</evidence>
<dbReference type="Pfam" id="PF13602">
    <property type="entry name" value="ADH_zinc_N_2"/>
    <property type="match status" value="1"/>
</dbReference>
<keyword evidence="6" id="KW-0045">Antibiotic biosynthesis</keyword>
<dbReference type="InterPro" id="IPR020807">
    <property type="entry name" value="PKS_DH"/>
</dbReference>
<dbReference type="InterPro" id="IPR036299">
    <property type="entry name" value="Polyketide_synth_docking_sf"/>
</dbReference>
<dbReference type="GO" id="GO:0031177">
    <property type="term" value="F:phosphopantetheine binding"/>
    <property type="evidence" value="ECO:0007669"/>
    <property type="project" value="InterPro"/>
</dbReference>
<dbReference type="InterPro" id="IPR015083">
    <property type="entry name" value="NorB/c/GfsB-D-like_docking"/>
</dbReference>
<feature type="region of interest" description="C-terminal hotdog fold" evidence="9">
    <location>
        <begin position="2716"/>
        <end position="2852"/>
    </location>
</feature>
<dbReference type="SUPFAM" id="SSF51735">
    <property type="entry name" value="NAD(P)-binding Rossmann-fold domains"/>
    <property type="match status" value="5"/>
</dbReference>
<dbReference type="Gene3D" id="3.40.50.720">
    <property type="entry name" value="NAD(P)-binding Rossmann-like Domain"/>
    <property type="match status" value="4"/>
</dbReference>
<dbReference type="GeneID" id="69808814"/>
<dbReference type="Gene3D" id="3.10.129.110">
    <property type="entry name" value="Polyketide synthase dehydratase"/>
    <property type="match status" value="2"/>
</dbReference>
<dbReference type="SMART" id="SM00827">
    <property type="entry name" value="PKS_AT"/>
    <property type="match status" value="2"/>
</dbReference>
<dbReference type="InterPro" id="IPR016039">
    <property type="entry name" value="Thiolase-like"/>
</dbReference>
<dbReference type="PANTHER" id="PTHR43775:SF51">
    <property type="entry name" value="INACTIVE PHENOLPHTHIOCEROL SYNTHESIS POLYKETIDE SYNTHASE TYPE I PKS1-RELATED"/>
    <property type="match status" value="1"/>
</dbReference>
<dbReference type="SMART" id="SM00826">
    <property type="entry name" value="PKS_DH"/>
    <property type="match status" value="2"/>
</dbReference>
<keyword evidence="5" id="KW-0808">Transferase</keyword>
<evidence type="ECO:0000313" key="17">
    <source>
        <dbReference type="Proteomes" id="UP001282288"/>
    </source>
</evidence>
<dbReference type="InterPro" id="IPR013968">
    <property type="entry name" value="PKS_KR"/>
</dbReference>
<feature type="region of interest" description="Disordered" evidence="10">
    <location>
        <begin position="1031"/>
        <end position="1050"/>
    </location>
</feature>
<feature type="active site" description="Proton donor; for dehydratase activity" evidence="9">
    <location>
        <position position="2776"/>
    </location>
</feature>
<dbReference type="Pfam" id="PF00698">
    <property type="entry name" value="Acyl_transf_1"/>
    <property type="match status" value="2"/>
</dbReference>
<dbReference type="SMART" id="SM00823">
    <property type="entry name" value="PKS_PP"/>
    <property type="match status" value="2"/>
</dbReference>
<feature type="region of interest" description="C-terminal hotdog fold" evidence="9">
    <location>
        <begin position="1050"/>
        <end position="1184"/>
    </location>
</feature>
<dbReference type="Pfam" id="PF00550">
    <property type="entry name" value="PP-binding"/>
    <property type="match status" value="2"/>
</dbReference>
<dbReference type="SUPFAM" id="SSF53901">
    <property type="entry name" value="Thiolase-like"/>
    <property type="match status" value="2"/>
</dbReference>
<dbReference type="EMBL" id="JARAWP010000016">
    <property type="protein sequence ID" value="MDX3021475.1"/>
    <property type="molecule type" value="Genomic_DNA"/>
</dbReference>
<dbReference type="SUPFAM" id="SSF101173">
    <property type="entry name" value="Docking domain B of the erythromycin polyketide synthase (DEBS)"/>
    <property type="match status" value="1"/>
</dbReference>
<feature type="domain" description="Ketosynthase family 3 (KS3)" evidence="12">
    <location>
        <begin position="33"/>
        <end position="457"/>
    </location>
</feature>
<dbReference type="SUPFAM" id="SSF55048">
    <property type="entry name" value="Probable ACP-binding domain of malonyl-CoA ACP transacylase"/>
    <property type="match status" value="2"/>
</dbReference>
<feature type="active site" description="Proton acceptor; for dehydratase activity" evidence="9">
    <location>
        <position position="950"/>
    </location>
</feature>
<dbReference type="InterPro" id="IPR042104">
    <property type="entry name" value="PKS_dehydratase_sf"/>
</dbReference>
<dbReference type="Gene3D" id="3.40.366.10">
    <property type="entry name" value="Malonyl-Coenzyme A Acyl Carrier Protein, domain 2"/>
    <property type="match status" value="2"/>
</dbReference>
<dbReference type="InterPro" id="IPR036291">
    <property type="entry name" value="NAD(P)-bd_dom_sf"/>
</dbReference>
<dbReference type="PROSITE" id="PS00606">
    <property type="entry name" value="KS3_1"/>
    <property type="match status" value="2"/>
</dbReference>
<evidence type="ECO:0000313" key="14">
    <source>
        <dbReference type="EMBL" id="MDX2962964.1"/>
    </source>
</evidence>
<reference evidence="14 16" key="1">
    <citation type="journal article" date="2023" name="Microb. Genom.">
        <title>Mesoterricola silvestris gen. nov., sp. nov., Mesoterricola sediminis sp. nov., Geothrix oryzae sp. nov., Geothrix edaphica sp. nov., Geothrix rubra sp. nov., and Geothrix limicola sp. nov., six novel members of Acidobacteriota isolated from soils.</title>
        <authorList>
            <person name="Weisberg A.J."/>
            <person name="Pearce E."/>
            <person name="Kramer C.G."/>
            <person name="Chang J.H."/>
            <person name="Clarke C.R."/>
        </authorList>
    </citation>
    <scope>NUCLEOTIDE SEQUENCE</scope>
    <source>
        <strain evidence="15 16">NB05-1H</strain>
        <strain evidence="14">NRRL_B-16521</strain>
    </source>
</reference>
<dbReference type="InterPro" id="IPR050091">
    <property type="entry name" value="PKS_NRPS_Biosynth_Enz"/>
</dbReference>
<dbReference type="SUPFAM" id="SSF47336">
    <property type="entry name" value="ACP-like"/>
    <property type="match status" value="2"/>
</dbReference>
<dbReference type="Pfam" id="PF21089">
    <property type="entry name" value="PKS_DH_N"/>
    <property type="match status" value="2"/>
</dbReference>
<dbReference type="Pfam" id="PF02801">
    <property type="entry name" value="Ketoacyl-synt_C"/>
    <property type="match status" value="2"/>
</dbReference>
<dbReference type="Gene3D" id="3.30.70.3290">
    <property type="match status" value="2"/>
</dbReference>
<dbReference type="RefSeq" id="WP_010356044.1">
    <property type="nucleotide sequence ID" value="NZ_CP122560.1"/>
</dbReference>
<dbReference type="InterPro" id="IPR020843">
    <property type="entry name" value="ER"/>
</dbReference>
<protein>
    <submittedName>
        <fullName evidence="14">Type I polyketide synthase</fullName>
    </submittedName>
</protein>
<feature type="domain" description="PKS/mFAS DH" evidence="13">
    <location>
        <begin position="2583"/>
        <end position="2852"/>
    </location>
</feature>
<dbReference type="FunFam" id="3.40.366.10:FF:000002">
    <property type="entry name" value="Probable polyketide synthase 2"/>
    <property type="match status" value="2"/>
</dbReference>
<keyword evidence="8" id="KW-0012">Acyltransferase</keyword>
<dbReference type="GO" id="GO:0004312">
    <property type="term" value="F:fatty acid synthase activity"/>
    <property type="evidence" value="ECO:0007669"/>
    <property type="project" value="TreeGrafter"/>
</dbReference>
<dbReference type="InterPro" id="IPR013154">
    <property type="entry name" value="ADH-like_N"/>
</dbReference>
<dbReference type="GO" id="GO:0004315">
    <property type="term" value="F:3-oxoacyl-[acyl-carrier-protein] synthase activity"/>
    <property type="evidence" value="ECO:0007669"/>
    <property type="project" value="InterPro"/>
</dbReference>
<dbReference type="InterPro" id="IPR032821">
    <property type="entry name" value="PKS_assoc"/>
</dbReference>
<dbReference type="PROSITE" id="PS50075">
    <property type="entry name" value="CARRIER"/>
    <property type="match status" value="2"/>
</dbReference>
<comment type="cofactor">
    <cofactor evidence="1">
        <name>pantetheine 4'-phosphate</name>
        <dbReference type="ChEBI" id="CHEBI:47942"/>
    </cofactor>
</comment>
<evidence type="ECO:0000259" key="13">
    <source>
        <dbReference type="PROSITE" id="PS52019"/>
    </source>
</evidence>
<dbReference type="PROSITE" id="PS00012">
    <property type="entry name" value="PHOSPHOPANTETHEINE"/>
    <property type="match status" value="2"/>
</dbReference>
<dbReference type="SMART" id="SM00822">
    <property type="entry name" value="PKS_KR"/>
    <property type="match status" value="2"/>
</dbReference>
<dbReference type="InterPro" id="IPR020841">
    <property type="entry name" value="PKS_Beta-ketoAc_synthase_dom"/>
</dbReference>